<reference evidence="4" key="3">
    <citation type="submission" date="2025-09" db="UniProtKB">
        <authorList>
            <consortium name="Ensembl"/>
        </authorList>
    </citation>
    <scope>IDENTIFICATION</scope>
</reference>
<keyword evidence="1" id="KW-0853">WD repeat</keyword>
<feature type="compositionally biased region" description="Basic and acidic residues" evidence="3">
    <location>
        <begin position="19"/>
        <end position="37"/>
    </location>
</feature>
<accession>A0A4W5MDN3</accession>
<dbReference type="Ensembl" id="ENSHHUT00000036920.1">
    <property type="protein sequence ID" value="ENSHHUP00000035490.1"/>
    <property type="gene ID" value="ENSHHUG00000022336.1"/>
</dbReference>
<name>A0A4W5MDN3_9TELE</name>
<evidence type="ECO:0000256" key="3">
    <source>
        <dbReference type="SAM" id="MobiDB-lite"/>
    </source>
</evidence>
<dbReference type="InterPro" id="IPR015943">
    <property type="entry name" value="WD40/YVTN_repeat-like_dom_sf"/>
</dbReference>
<evidence type="ECO:0000313" key="5">
    <source>
        <dbReference type="Proteomes" id="UP000314982"/>
    </source>
</evidence>
<dbReference type="InterPro" id="IPR039085">
    <property type="entry name" value="DCA10"/>
</dbReference>
<reference evidence="5" key="1">
    <citation type="submission" date="2018-06" db="EMBL/GenBank/DDBJ databases">
        <title>Genome assembly of Danube salmon.</title>
        <authorList>
            <person name="Macqueen D.J."/>
            <person name="Gundappa M.K."/>
        </authorList>
    </citation>
    <scope>NUCLEOTIDE SEQUENCE [LARGE SCALE GENOMIC DNA]</scope>
</reference>
<proteinExistence type="predicted"/>
<feature type="region of interest" description="Disordered" evidence="3">
    <location>
        <begin position="1"/>
        <end position="97"/>
    </location>
</feature>
<evidence type="ECO:0000256" key="2">
    <source>
        <dbReference type="ARBA" id="ARBA00022737"/>
    </source>
</evidence>
<sequence>MSSEQQDDSVDRSSGSGRVSDKDHDPHTDDSDGEGKTPARPPQSSRPETSPNPRSSSGDFAAAEDNPRCQPNIQGASGHGSTSTAGPGSVESSSNSLFSVLQSRTTRRGLFVDPSRDNFRTMTKLYSSMSPAADSVNLSTQTHGAVFNLEYSPDGSVLTVACEQTEVLLFDPISSKHIKTLVEAHEDCVNNIRCRR</sequence>
<dbReference type="GO" id="GO:0080008">
    <property type="term" value="C:Cul4-RING E3 ubiquitin ligase complex"/>
    <property type="evidence" value="ECO:0007669"/>
    <property type="project" value="TreeGrafter"/>
</dbReference>
<evidence type="ECO:0000313" key="4">
    <source>
        <dbReference type="Ensembl" id="ENSHHUP00000035490.1"/>
    </source>
</evidence>
<keyword evidence="2" id="KW-0677">Repeat</keyword>
<protein>
    <submittedName>
        <fullName evidence="4">Uncharacterized protein</fullName>
    </submittedName>
</protein>
<feature type="compositionally biased region" description="Low complexity" evidence="3">
    <location>
        <begin position="75"/>
        <end position="97"/>
    </location>
</feature>
<dbReference type="STRING" id="62062.ENSHHUP00000035490"/>
<evidence type="ECO:0000256" key="1">
    <source>
        <dbReference type="ARBA" id="ARBA00022574"/>
    </source>
</evidence>
<organism evidence="4 5">
    <name type="scientific">Hucho hucho</name>
    <name type="common">huchen</name>
    <dbReference type="NCBI Taxonomy" id="62062"/>
    <lineage>
        <taxon>Eukaryota</taxon>
        <taxon>Metazoa</taxon>
        <taxon>Chordata</taxon>
        <taxon>Craniata</taxon>
        <taxon>Vertebrata</taxon>
        <taxon>Euteleostomi</taxon>
        <taxon>Actinopterygii</taxon>
        <taxon>Neopterygii</taxon>
        <taxon>Teleostei</taxon>
        <taxon>Protacanthopterygii</taxon>
        <taxon>Salmoniformes</taxon>
        <taxon>Salmonidae</taxon>
        <taxon>Salmoninae</taxon>
        <taxon>Hucho</taxon>
    </lineage>
</organism>
<dbReference type="PANTHER" id="PTHR14588:SF2">
    <property type="entry name" value="DDB1- AND CUL4-ASSOCIATED FACTOR 10"/>
    <property type="match status" value="1"/>
</dbReference>
<dbReference type="Proteomes" id="UP000314982">
    <property type="component" value="Unassembled WGS sequence"/>
</dbReference>
<dbReference type="GeneTree" id="ENSGT00390000012666"/>
<keyword evidence="5" id="KW-1185">Reference proteome</keyword>
<dbReference type="Gene3D" id="2.130.10.10">
    <property type="entry name" value="YVTN repeat-like/Quinoprotein amine dehydrogenase"/>
    <property type="match status" value="1"/>
</dbReference>
<dbReference type="PANTHER" id="PTHR14588">
    <property type="entry name" value="DDB1- AND CUL4-ASSOCIATED FACTOR 10"/>
    <property type="match status" value="1"/>
</dbReference>
<feature type="compositionally biased region" description="Polar residues" evidence="3">
    <location>
        <begin position="42"/>
        <end position="58"/>
    </location>
</feature>
<reference evidence="4" key="2">
    <citation type="submission" date="2025-08" db="UniProtKB">
        <authorList>
            <consortium name="Ensembl"/>
        </authorList>
    </citation>
    <scope>IDENTIFICATION</scope>
</reference>
<dbReference type="AlphaFoldDB" id="A0A4W5MDN3"/>